<evidence type="ECO:0000313" key="2">
    <source>
        <dbReference type="Proteomes" id="UP000253664"/>
    </source>
</evidence>
<dbReference type="EMBL" id="LKCN02000016">
    <property type="protein sequence ID" value="RCI09208.1"/>
    <property type="molecule type" value="Genomic_DNA"/>
</dbReference>
<organism evidence="1 2">
    <name type="scientific">Ophiocordyceps polyrhachis-furcata BCC 54312</name>
    <dbReference type="NCBI Taxonomy" id="1330021"/>
    <lineage>
        <taxon>Eukaryota</taxon>
        <taxon>Fungi</taxon>
        <taxon>Dikarya</taxon>
        <taxon>Ascomycota</taxon>
        <taxon>Pezizomycotina</taxon>
        <taxon>Sordariomycetes</taxon>
        <taxon>Hypocreomycetidae</taxon>
        <taxon>Hypocreales</taxon>
        <taxon>Ophiocordycipitaceae</taxon>
        <taxon>Ophiocordyceps</taxon>
    </lineage>
</organism>
<dbReference type="Proteomes" id="UP000253664">
    <property type="component" value="Unassembled WGS sequence"/>
</dbReference>
<proteinExistence type="predicted"/>
<accession>A0A367L472</accession>
<protein>
    <submittedName>
        <fullName evidence="1">Uncharacterized protein</fullName>
    </submittedName>
</protein>
<evidence type="ECO:0000313" key="1">
    <source>
        <dbReference type="EMBL" id="RCI09208.1"/>
    </source>
</evidence>
<reference evidence="1 2" key="1">
    <citation type="journal article" date="2015" name="BMC Genomics">
        <title>Insights from the genome of Ophiocordyceps polyrhachis-furcata to pathogenicity and host specificity in insect fungi.</title>
        <authorList>
            <person name="Wichadakul D."/>
            <person name="Kobmoo N."/>
            <person name="Ingsriswang S."/>
            <person name="Tangphatsornruang S."/>
            <person name="Chantasingh D."/>
            <person name="Luangsa-ard J.J."/>
            <person name="Eurwilaichitr L."/>
        </authorList>
    </citation>
    <scope>NUCLEOTIDE SEQUENCE [LARGE SCALE GENOMIC DNA]</scope>
    <source>
        <strain evidence="1 2">BCC 54312</strain>
    </source>
</reference>
<keyword evidence="2" id="KW-1185">Reference proteome</keyword>
<comment type="caution">
    <text evidence="1">The sequence shown here is derived from an EMBL/GenBank/DDBJ whole genome shotgun (WGS) entry which is preliminary data.</text>
</comment>
<name>A0A367L472_9HYPO</name>
<sequence length="137" mass="15560">MKWHPRHAGVPTMLRVHELDFMDRGGDSCGMRMKKMLSLEARIFLRKCQLDVEVWMKAPRRAEKENLAHVVTRHRGIWASSDSGINRGHQIHRLELGGESQGDQDSRLRICCATNERSADFKHGLTGAPRGPDYLGS</sequence>
<dbReference type="AlphaFoldDB" id="A0A367L472"/>
<gene>
    <name evidence="1" type="ORF">L249_1522</name>
</gene>